<dbReference type="InterPro" id="IPR025411">
    <property type="entry name" value="DUF4136"/>
</dbReference>
<evidence type="ECO:0000256" key="1">
    <source>
        <dbReference type="SAM" id="SignalP"/>
    </source>
</evidence>
<gene>
    <name evidence="3" type="ORF">EMA8858_02371</name>
</gene>
<evidence type="ECO:0000313" key="3">
    <source>
        <dbReference type="EMBL" id="CAH0996240.1"/>
    </source>
</evidence>
<dbReference type="RefSeq" id="WP_238806805.1">
    <property type="nucleotide sequence ID" value="NZ_CAKLPY010000002.1"/>
</dbReference>
<feature type="signal peptide" evidence="1">
    <location>
        <begin position="1"/>
        <end position="20"/>
    </location>
</feature>
<proteinExistence type="predicted"/>
<keyword evidence="4" id="KW-1185">Reference proteome</keyword>
<dbReference type="EMBL" id="CAKLPY010000002">
    <property type="protein sequence ID" value="CAH0996240.1"/>
    <property type="molecule type" value="Genomic_DNA"/>
</dbReference>
<dbReference type="PROSITE" id="PS51257">
    <property type="entry name" value="PROKAR_LIPOPROTEIN"/>
    <property type="match status" value="1"/>
</dbReference>
<dbReference type="Gene3D" id="3.30.160.670">
    <property type="match status" value="1"/>
</dbReference>
<evidence type="ECO:0000259" key="2">
    <source>
        <dbReference type="Pfam" id="PF13590"/>
    </source>
</evidence>
<keyword evidence="1" id="KW-0732">Signal</keyword>
<protein>
    <recommendedName>
        <fullName evidence="2">DUF4136 domain-containing protein</fullName>
    </recommendedName>
</protein>
<name>A0ABN8EW71_9BACT</name>
<comment type="caution">
    <text evidence="3">The sequence shown here is derived from an EMBL/GenBank/DDBJ whole genome shotgun (WGS) entry which is preliminary data.</text>
</comment>
<accession>A0ABN8EW71</accession>
<organism evidence="3 4">
    <name type="scientific">Emticicia aquatica</name>
    <dbReference type="NCBI Taxonomy" id="1681835"/>
    <lineage>
        <taxon>Bacteria</taxon>
        <taxon>Pseudomonadati</taxon>
        <taxon>Bacteroidota</taxon>
        <taxon>Cytophagia</taxon>
        <taxon>Cytophagales</taxon>
        <taxon>Leadbetterellaceae</taxon>
        <taxon>Emticicia</taxon>
    </lineage>
</organism>
<sequence length="183" mass="21668">MKKVLLFLSFVFFLSSCTRVFVDNDYRYSTHFKKYITYAFVDCERDTNILCEDVQQAIQYQMRARGYEFNAQKPNVFVNFSIYYDRLKYKGYDQPSLVNWVTTEDDNFIYRPVKYELGKGTLMISMIEAETSEVVWRGYATGIFNKASSKKNYFKSIVRNIFDQYPLFATAEKPQKPKGNVLF</sequence>
<evidence type="ECO:0000313" key="4">
    <source>
        <dbReference type="Proteomes" id="UP000837932"/>
    </source>
</evidence>
<reference evidence="3" key="1">
    <citation type="submission" date="2021-12" db="EMBL/GenBank/DDBJ databases">
        <authorList>
            <person name="Rodrigo-Torres L."/>
            <person name="Arahal R. D."/>
            <person name="Lucena T."/>
        </authorList>
    </citation>
    <scope>NUCLEOTIDE SEQUENCE</scope>
    <source>
        <strain evidence="3">CECT 8858</strain>
    </source>
</reference>
<feature type="chain" id="PRO_5047356082" description="DUF4136 domain-containing protein" evidence="1">
    <location>
        <begin position="21"/>
        <end position="183"/>
    </location>
</feature>
<feature type="domain" description="DUF4136" evidence="2">
    <location>
        <begin position="22"/>
        <end position="166"/>
    </location>
</feature>
<dbReference type="Pfam" id="PF13590">
    <property type="entry name" value="DUF4136"/>
    <property type="match status" value="1"/>
</dbReference>
<dbReference type="Proteomes" id="UP000837932">
    <property type="component" value="Unassembled WGS sequence"/>
</dbReference>